<dbReference type="Pfam" id="PF25352">
    <property type="entry name" value="PH_ULP"/>
    <property type="match status" value="1"/>
</dbReference>
<evidence type="ECO:0000259" key="5">
    <source>
        <dbReference type="PROSITE" id="PS50600"/>
    </source>
</evidence>
<feature type="region of interest" description="Disordered" evidence="4">
    <location>
        <begin position="908"/>
        <end position="932"/>
    </location>
</feature>
<name>A0ABP0XXX5_9ROSI</name>
<dbReference type="InterPro" id="IPR003653">
    <property type="entry name" value="Peptidase_C48_C"/>
</dbReference>
<comment type="similarity">
    <text evidence="1">Belongs to the peptidase C48 family.</text>
</comment>
<dbReference type="PROSITE" id="PS50600">
    <property type="entry name" value="ULP_PROTEASE"/>
    <property type="match status" value="1"/>
</dbReference>
<evidence type="ECO:0000313" key="6">
    <source>
        <dbReference type="EMBL" id="CAK9313004.1"/>
    </source>
</evidence>
<evidence type="ECO:0000256" key="3">
    <source>
        <dbReference type="ARBA" id="ARBA00022801"/>
    </source>
</evidence>
<protein>
    <recommendedName>
        <fullName evidence="5">Ubiquitin-like protease family profile domain-containing protein</fullName>
    </recommendedName>
</protein>
<feature type="domain" description="Ubiquitin-like protease family profile" evidence="5">
    <location>
        <begin position="437"/>
        <end position="631"/>
    </location>
</feature>
<dbReference type="Gene3D" id="3.30.310.130">
    <property type="entry name" value="Ubiquitin-related"/>
    <property type="match status" value="1"/>
</dbReference>
<feature type="region of interest" description="Disordered" evidence="4">
    <location>
        <begin position="232"/>
        <end position="273"/>
    </location>
</feature>
<evidence type="ECO:0000256" key="4">
    <source>
        <dbReference type="SAM" id="MobiDB-lite"/>
    </source>
</evidence>
<organism evidence="6 7">
    <name type="scientific">Citrullus colocynthis</name>
    <name type="common">colocynth</name>
    <dbReference type="NCBI Taxonomy" id="252529"/>
    <lineage>
        <taxon>Eukaryota</taxon>
        <taxon>Viridiplantae</taxon>
        <taxon>Streptophyta</taxon>
        <taxon>Embryophyta</taxon>
        <taxon>Tracheophyta</taxon>
        <taxon>Spermatophyta</taxon>
        <taxon>Magnoliopsida</taxon>
        <taxon>eudicotyledons</taxon>
        <taxon>Gunneridae</taxon>
        <taxon>Pentapetalae</taxon>
        <taxon>rosids</taxon>
        <taxon>fabids</taxon>
        <taxon>Cucurbitales</taxon>
        <taxon>Cucurbitaceae</taxon>
        <taxon>Benincaseae</taxon>
        <taxon>Citrullus</taxon>
    </lineage>
</organism>
<dbReference type="Gene3D" id="1.10.418.20">
    <property type="match status" value="1"/>
</dbReference>
<dbReference type="PANTHER" id="PTHR47764">
    <property type="entry name" value="UBIQUITIN-LIKE-SPECIFIC PROTEASE 2B-RELATED"/>
    <property type="match status" value="1"/>
</dbReference>
<evidence type="ECO:0000256" key="2">
    <source>
        <dbReference type="ARBA" id="ARBA00022670"/>
    </source>
</evidence>
<keyword evidence="3" id="KW-0378">Hydrolase</keyword>
<dbReference type="SUPFAM" id="SSF54001">
    <property type="entry name" value="Cysteine proteinases"/>
    <property type="match status" value="1"/>
</dbReference>
<dbReference type="InterPro" id="IPR038765">
    <property type="entry name" value="Papain-like_cys_pep_sf"/>
</dbReference>
<dbReference type="Proteomes" id="UP001642487">
    <property type="component" value="Chromosome 11"/>
</dbReference>
<sequence>MASKGVREHPAAYWFHFEQPKWAKSFDTNLCLVKLWLPRPVHRSLRCALIYECQHTEFLLTRFQLTDLPFIPLFAMKNAPVKGLEVFDFTEEDELPELISEKRLSKFKNPNLESNAVLKYEFLECGKEIENPHMDVDLDECNRGCDNGISHNPSGTTKGQQIMEEEKYQLDANAKSEVNCHLQDMLVQVDNHVTRSLCSQLGKIGSSSQSPTQGLTCTLPEFTAEREQVDALSDPNGSIKGSSPVSPPSETVEDGVLLNGKSSDNCSSDNEKDDLSDEVVLYPDYIVCGDFYCASPSLTFSHNGIKINGFADYGSNEYLNLEWRVDDVIHIECQCFQRVEYVMIKLHVISKDAGECDNACDSSGIKEVKVVLVDSYWSEKQQKIRSLDSRYMAIWNMSLDVGIGSDDDDLGGQRHYFPNFDEPFEEVVYPKGDPDAVSISKRDVDLLQPETFVNDTIIDFYIQYLKSQIDPKEKHRFHFFNSFFFRKLADLDKDPSSASDGRAAFLRVRKWTRKVDLFDKDYIFIPINFNLHWSLMVICHPGEVARYSDEDLTKSMKVPCILHMDSIKGSHAGLKNLIQSYLLEEWKERNKETPEDISTKFKNLRFLPLELPQQENSFDCGLFLLHYLELFLAEAPLDFSPFKISKLSKFLNVDWFPPAEAYLKRTLIQRLIFEILENRSREMSAAACSDELLSKFPSNNEDETGLELLPERGSPAVARNHNLPSSQAVDGIEITLLSESSSRHNHFIDGSGLVVRELFEPGASNGPLLGHYQSFGQTSSYFDSNGTVLEEDADAETGDRFMYLPPQQDGLQPIDAMTSQACRFPCSSRGLESDPAFDLCMSIQQEHGGGIASSPTDDLEDVGIIEHSNVREASPGNTEERNGKGPLPIEKENLEPVAECPTSAATTKNDFDAIGFSQDDTNEENNGSDNPMCKETLVALPHLDKDITTKTDVEHDDVLVVASVTEVDLDEQPPAKKPRRSSYHEEASNNGVREGLLDDAEL</sequence>
<dbReference type="PANTHER" id="PTHR47764:SF2">
    <property type="entry name" value="UBIQUITIN-LIKE PROTEASE FAMILY PROFILE DOMAIN-CONTAINING PROTEIN"/>
    <property type="match status" value="1"/>
</dbReference>
<proteinExistence type="inferred from homology"/>
<dbReference type="EMBL" id="OZ021745">
    <property type="protein sequence ID" value="CAK9313004.1"/>
    <property type="molecule type" value="Genomic_DNA"/>
</dbReference>
<accession>A0ABP0XXX5</accession>
<dbReference type="InterPro" id="IPR057375">
    <property type="entry name" value="ULP2A/B_PH"/>
</dbReference>
<keyword evidence="2" id="KW-0645">Protease</keyword>
<feature type="region of interest" description="Disordered" evidence="4">
    <location>
        <begin position="969"/>
        <end position="1002"/>
    </location>
</feature>
<dbReference type="Pfam" id="PF02902">
    <property type="entry name" value="Peptidase_C48"/>
    <property type="match status" value="1"/>
</dbReference>
<reference evidence="6 7" key="1">
    <citation type="submission" date="2024-03" db="EMBL/GenBank/DDBJ databases">
        <authorList>
            <person name="Gkanogiannis A."/>
            <person name="Becerra Lopez-Lavalle L."/>
        </authorList>
    </citation>
    <scope>NUCLEOTIDE SEQUENCE [LARGE SCALE GENOMIC DNA]</scope>
</reference>
<evidence type="ECO:0000256" key="1">
    <source>
        <dbReference type="ARBA" id="ARBA00005234"/>
    </source>
</evidence>
<evidence type="ECO:0000313" key="7">
    <source>
        <dbReference type="Proteomes" id="UP001642487"/>
    </source>
</evidence>
<keyword evidence="7" id="KW-1185">Reference proteome</keyword>
<gene>
    <name evidence="6" type="ORF">CITCOLO1_LOCUS4714</name>
</gene>